<evidence type="ECO:0000313" key="2">
    <source>
        <dbReference type="EMBL" id="BCJ27141.1"/>
    </source>
</evidence>
<evidence type="ECO:0000259" key="1">
    <source>
        <dbReference type="PROSITE" id="PS50995"/>
    </source>
</evidence>
<organism evidence="2 3">
    <name type="scientific">Actinocatenispora sera</name>
    <dbReference type="NCBI Taxonomy" id="390989"/>
    <lineage>
        <taxon>Bacteria</taxon>
        <taxon>Bacillati</taxon>
        <taxon>Actinomycetota</taxon>
        <taxon>Actinomycetes</taxon>
        <taxon>Micromonosporales</taxon>
        <taxon>Micromonosporaceae</taxon>
        <taxon>Actinocatenispora</taxon>
    </lineage>
</organism>
<dbReference type="EMBL" id="AP023354">
    <property type="protein sequence ID" value="BCJ27141.1"/>
    <property type="molecule type" value="Genomic_DNA"/>
</dbReference>
<dbReference type="PANTHER" id="PTHR33164:SF99">
    <property type="entry name" value="MARR FAMILY REGULATORY PROTEIN"/>
    <property type="match status" value="1"/>
</dbReference>
<dbReference type="PANTHER" id="PTHR33164">
    <property type="entry name" value="TRANSCRIPTIONAL REGULATOR, MARR FAMILY"/>
    <property type="match status" value="1"/>
</dbReference>
<evidence type="ECO:0000313" key="3">
    <source>
        <dbReference type="Proteomes" id="UP000680750"/>
    </source>
</evidence>
<protein>
    <submittedName>
        <fullName evidence="2">MarR family transcriptional regulator</fullName>
    </submittedName>
</protein>
<accession>A0A810KY22</accession>
<proteinExistence type="predicted"/>
<dbReference type="SUPFAM" id="SSF46785">
    <property type="entry name" value="Winged helix' DNA-binding domain"/>
    <property type="match status" value="1"/>
</dbReference>
<dbReference type="RefSeq" id="WP_051801995.1">
    <property type="nucleotide sequence ID" value="NZ_AP023354.1"/>
</dbReference>
<name>A0A810KY22_9ACTN</name>
<dbReference type="Pfam" id="PF12802">
    <property type="entry name" value="MarR_2"/>
    <property type="match status" value="1"/>
</dbReference>
<dbReference type="GO" id="GO:0006950">
    <property type="term" value="P:response to stress"/>
    <property type="evidence" value="ECO:0007669"/>
    <property type="project" value="TreeGrafter"/>
</dbReference>
<dbReference type="PRINTS" id="PR00598">
    <property type="entry name" value="HTHMARR"/>
</dbReference>
<dbReference type="GO" id="GO:0003700">
    <property type="term" value="F:DNA-binding transcription factor activity"/>
    <property type="evidence" value="ECO:0007669"/>
    <property type="project" value="InterPro"/>
</dbReference>
<dbReference type="InterPro" id="IPR036390">
    <property type="entry name" value="WH_DNA-bd_sf"/>
</dbReference>
<dbReference type="Gene3D" id="1.10.10.10">
    <property type="entry name" value="Winged helix-like DNA-binding domain superfamily/Winged helix DNA-binding domain"/>
    <property type="match status" value="1"/>
</dbReference>
<dbReference type="InterPro" id="IPR039422">
    <property type="entry name" value="MarR/SlyA-like"/>
</dbReference>
<feature type="domain" description="HTH marR-type" evidence="1">
    <location>
        <begin position="1"/>
        <end position="124"/>
    </location>
</feature>
<dbReference type="InterPro" id="IPR000835">
    <property type="entry name" value="HTH_MarR-typ"/>
</dbReference>
<dbReference type="SMART" id="SM00347">
    <property type="entry name" value="HTH_MARR"/>
    <property type="match status" value="1"/>
</dbReference>
<sequence>MATVSERWNELHRLHTKVEAAVEAAVREQHGIGISEYAIMAVLAEHGHARMQRLAEAVELPQSTTSRLVARLESTGLLARYLCEADRRGVFTSITEAGRASHRAARKTYEKALATALGNARVQR</sequence>
<dbReference type="AlphaFoldDB" id="A0A810KY22"/>
<reference evidence="2" key="1">
    <citation type="submission" date="2020-08" db="EMBL/GenBank/DDBJ databases">
        <title>Whole genome shotgun sequence of Actinocatenispora sera NBRC 101916.</title>
        <authorList>
            <person name="Komaki H."/>
            <person name="Tamura T."/>
        </authorList>
    </citation>
    <scope>NUCLEOTIDE SEQUENCE</scope>
    <source>
        <strain evidence="2">NBRC 101916</strain>
    </source>
</reference>
<gene>
    <name evidence="2" type="ORF">Asera_12490</name>
</gene>
<dbReference type="PROSITE" id="PS50995">
    <property type="entry name" value="HTH_MARR_2"/>
    <property type="match status" value="1"/>
</dbReference>
<dbReference type="KEGG" id="aser:Asera_12490"/>
<keyword evidence="3" id="KW-1185">Reference proteome</keyword>
<dbReference type="OrthoDB" id="5195026at2"/>
<dbReference type="Proteomes" id="UP000680750">
    <property type="component" value="Chromosome"/>
</dbReference>
<dbReference type="InterPro" id="IPR036388">
    <property type="entry name" value="WH-like_DNA-bd_sf"/>
</dbReference>